<comment type="caution">
    <text evidence="2">The sequence shown here is derived from an EMBL/GenBank/DDBJ whole genome shotgun (WGS) entry which is preliminary data.</text>
</comment>
<dbReference type="RefSeq" id="WP_184708122.1">
    <property type="nucleotide sequence ID" value="NZ_JACHBG010000013.1"/>
</dbReference>
<accession>A0A7X0MEC3</accession>
<evidence type="ECO:0000313" key="2">
    <source>
        <dbReference type="EMBL" id="MBB6487326.1"/>
    </source>
</evidence>
<sequence length="146" mass="16363">MSSDSYYLSLDGRGSTLVTPLARLEAQTAVGRFLEEDRTGIEADDCLRPFLTSKALIRVFSVEMLRRFRKKITVAAAILTIFRVVLTRDGCCILLVNTYLKHRWRMAGRRTETVAPEPEKIATPIGTGNAERPDPRGGAGYPYDRK</sequence>
<name>A0A7X0MEC3_9HYPH</name>
<organism evidence="2 3">
    <name type="scientific">Rhizobium lusitanum</name>
    <dbReference type="NCBI Taxonomy" id="293958"/>
    <lineage>
        <taxon>Bacteria</taxon>
        <taxon>Pseudomonadati</taxon>
        <taxon>Pseudomonadota</taxon>
        <taxon>Alphaproteobacteria</taxon>
        <taxon>Hyphomicrobiales</taxon>
        <taxon>Rhizobiaceae</taxon>
        <taxon>Rhizobium/Agrobacterium group</taxon>
        <taxon>Rhizobium</taxon>
    </lineage>
</organism>
<protein>
    <submittedName>
        <fullName evidence="2">Uncharacterized protein</fullName>
    </submittedName>
</protein>
<reference evidence="2 3" key="1">
    <citation type="submission" date="2020-08" db="EMBL/GenBank/DDBJ databases">
        <title>Genomic Encyclopedia of Type Strains, Phase IV (KMG-V): Genome sequencing to study the core and pangenomes of soil and plant-associated prokaryotes.</title>
        <authorList>
            <person name="Whitman W."/>
        </authorList>
    </citation>
    <scope>NUCLEOTIDE SEQUENCE [LARGE SCALE GENOMIC DNA]</scope>
    <source>
        <strain evidence="2 3">SEMIA 4060</strain>
    </source>
</reference>
<dbReference type="Proteomes" id="UP000565576">
    <property type="component" value="Unassembled WGS sequence"/>
</dbReference>
<proteinExistence type="predicted"/>
<evidence type="ECO:0000256" key="1">
    <source>
        <dbReference type="SAM" id="MobiDB-lite"/>
    </source>
</evidence>
<dbReference type="AlphaFoldDB" id="A0A7X0MEC3"/>
<dbReference type="EMBL" id="JACHBG010000013">
    <property type="protein sequence ID" value="MBB6487326.1"/>
    <property type="molecule type" value="Genomic_DNA"/>
</dbReference>
<feature type="region of interest" description="Disordered" evidence="1">
    <location>
        <begin position="115"/>
        <end position="146"/>
    </location>
</feature>
<gene>
    <name evidence="2" type="ORF">GGD46_004628</name>
</gene>
<evidence type="ECO:0000313" key="3">
    <source>
        <dbReference type="Proteomes" id="UP000565576"/>
    </source>
</evidence>